<dbReference type="EMBL" id="GBRH01229546">
    <property type="protein sequence ID" value="JAD68349.1"/>
    <property type="molecule type" value="Transcribed_RNA"/>
</dbReference>
<reference evidence="1" key="1">
    <citation type="submission" date="2014-09" db="EMBL/GenBank/DDBJ databases">
        <authorList>
            <person name="Magalhaes I.L.F."/>
            <person name="Oliveira U."/>
            <person name="Santos F.R."/>
            <person name="Vidigal T.H.D.A."/>
            <person name="Brescovit A.D."/>
            <person name="Santos A.J."/>
        </authorList>
    </citation>
    <scope>NUCLEOTIDE SEQUENCE</scope>
    <source>
        <tissue evidence="1">Shoot tissue taken approximately 20 cm above the soil surface</tissue>
    </source>
</reference>
<protein>
    <submittedName>
        <fullName evidence="1">Uncharacterized protein</fullName>
    </submittedName>
</protein>
<dbReference type="AlphaFoldDB" id="A0A0A9BWB4"/>
<reference evidence="1" key="2">
    <citation type="journal article" date="2015" name="Data Brief">
        <title>Shoot transcriptome of the giant reed, Arundo donax.</title>
        <authorList>
            <person name="Barrero R.A."/>
            <person name="Guerrero F.D."/>
            <person name="Moolhuijzen P."/>
            <person name="Goolsby J.A."/>
            <person name="Tidwell J."/>
            <person name="Bellgard S.E."/>
            <person name="Bellgard M.I."/>
        </authorList>
    </citation>
    <scope>NUCLEOTIDE SEQUENCE</scope>
    <source>
        <tissue evidence="1">Shoot tissue taken approximately 20 cm above the soil surface</tissue>
    </source>
</reference>
<sequence length="34" mass="3911">MWSRTYNNLPFNHLNALLPPLSNRSCLGIRAVKL</sequence>
<evidence type="ECO:0000313" key="1">
    <source>
        <dbReference type="EMBL" id="JAD68349.1"/>
    </source>
</evidence>
<proteinExistence type="predicted"/>
<accession>A0A0A9BWB4</accession>
<name>A0A0A9BWB4_ARUDO</name>
<organism evidence="1">
    <name type="scientific">Arundo donax</name>
    <name type="common">Giant reed</name>
    <name type="synonym">Donax arundinaceus</name>
    <dbReference type="NCBI Taxonomy" id="35708"/>
    <lineage>
        <taxon>Eukaryota</taxon>
        <taxon>Viridiplantae</taxon>
        <taxon>Streptophyta</taxon>
        <taxon>Embryophyta</taxon>
        <taxon>Tracheophyta</taxon>
        <taxon>Spermatophyta</taxon>
        <taxon>Magnoliopsida</taxon>
        <taxon>Liliopsida</taxon>
        <taxon>Poales</taxon>
        <taxon>Poaceae</taxon>
        <taxon>PACMAD clade</taxon>
        <taxon>Arundinoideae</taxon>
        <taxon>Arundineae</taxon>
        <taxon>Arundo</taxon>
    </lineage>
</organism>